<name>A0A8H7CHE6_9AGAR</name>
<feature type="compositionally biased region" description="Low complexity" evidence="2">
    <location>
        <begin position="434"/>
        <end position="448"/>
    </location>
</feature>
<dbReference type="GO" id="GO:0003677">
    <property type="term" value="F:DNA binding"/>
    <property type="evidence" value="ECO:0007669"/>
    <property type="project" value="UniProtKB-KW"/>
</dbReference>
<organism evidence="4 5">
    <name type="scientific">Mycena sanguinolenta</name>
    <dbReference type="NCBI Taxonomy" id="230812"/>
    <lineage>
        <taxon>Eukaryota</taxon>
        <taxon>Fungi</taxon>
        <taxon>Dikarya</taxon>
        <taxon>Basidiomycota</taxon>
        <taxon>Agaricomycotina</taxon>
        <taxon>Agaricomycetes</taxon>
        <taxon>Agaricomycetidae</taxon>
        <taxon>Agaricales</taxon>
        <taxon>Marasmiineae</taxon>
        <taxon>Mycenaceae</taxon>
        <taxon>Mycena</taxon>
    </lineage>
</organism>
<evidence type="ECO:0000256" key="2">
    <source>
        <dbReference type="SAM" id="MobiDB-lite"/>
    </source>
</evidence>
<dbReference type="GO" id="GO:0005634">
    <property type="term" value="C:nucleus"/>
    <property type="evidence" value="ECO:0007669"/>
    <property type="project" value="TreeGrafter"/>
</dbReference>
<dbReference type="SMART" id="SM00674">
    <property type="entry name" value="CENPB"/>
    <property type="match status" value="1"/>
</dbReference>
<reference evidence="4" key="1">
    <citation type="submission" date="2020-05" db="EMBL/GenBank/DDBJ databases">
        <title>Mycena genomes resolve the evolution of fungal bioluminescence.</title>
        <authorList>
            <person name="Tsai I.J."/>
        </authorList>
    </citation>
    <scope>NUCLEOTIDE SEQUENCE</scope>
    <source>
        <strain evidence="4">160909Yilan</strain>
    </source>
</reference>
<dbReference type="Gene3D" id="3.30.420.10">
    <property type="entry name" value="Ribonuclease H-like superfamily/Ribonuclease H"/>
    <property type="match status" value="1"/>
</dbReference>
<evidence type="ECO:0000256" key="1">
    <source>
        <dbReference type="ARBA" id="ARBA00023125"/>
    </source>
</evidence>
<dbReference type="OrthoDB" id="3265672at2759"/>
<dbReference type="Gene3D" id="2.40.50.40">
    <property type="match status" value="1"/>
</dbReference>
<gene>
    <name evidence="4" type="ORF">MSAN_02297100</name>
</gene>
<dbReference type="InterPro" id="IPR009057">
    <property type="entry name" value="Homeodomain-like_sf"/>
</dbReference>
<protein>
    <submittedName>
        <fullName evidence="4">DDE-domain-containing protein</fullName>
    </submittedName>
</protein>
<dbReference type="InterPro" id="IPR004875">
    <property type="entry name" value="DDE_SF_endonuclease_dom"/>
</dbReference>
<sequence>MYNLPPDIADVDLDLLSVEERMQLAIKTMDKTGMPERPAAKYFRVPRATLQSRRQGVLPRVEAHAHERVVSVVQEQVLVEWIKIVGHRGFPLSLETVGAYASAICGTTVGKSWPERFKARHPDLKVKWTTSLEECRAHALNPTVVNQYFTLLKETIDQYDIQFKNIYNMDEKGIQLGVGDRIKALVDRDQKTVQQIHSGNRDLVTIIECICADGTALHPSVVFEGVRRDLNWGADNPANASISISPNGWTDQELGALWLEKDFAPATAERLDNPADYRLLILDGHNSHGTFRFMQFAEKHRIVVLCLPSHTTHALQPCDVGVFGPLARKWKARVSELARNYIVINKYNLLSNYSVARDQAFSTANIKAAFRKCGIWPLDESAVDVTLFEPAVNYTTQSAQPLPARLPSLLVPINPTVSSSSTVPSSGATADDMSSTTSRTTLQSSAATVSGPFPAPERPSTPPHPNIDTHARNEVYEALYKIAVPSPLRGRPSIKAMAAENAQLRSIAQAAGVELERNHAQMILMDQENARLRKQLHAKKHKRKATYNTGYARLMTGAEIQAELLKELQKKQMAEMHVGLKKLFPGIKKSMVDAQKAKEAEEKEEARKAKAMAKEAEKVAKAAEKEAAKARKKAGEGGSESSEGGGRRRQRGWRERREHEDGGTRSRVQAAEEAWDSGDEADSVHNSPSEDKSDDTDNDANVGGLATGAPSDEEIDIGNETEDMDESDNEDDDAEETGIDSINGHRWRDNHIEFQVLWTDADVTWEPLSNVNDCAAMDDYLAHRDADDPLLLPKRKYLINKALEATNE</sequence>
<evidence type="ECO:0000313" key="4">
    <source>
        <dbReference type="EMBL" id="KAF7336431.1"/>
    </source>
</evidence>
<dbReference type="SUPFAM" id="SSF54160">
    <property type="entry name" value="Chromo domain-like"/>
    <property type="match status" value="1"/>
</dbReference>
<dbReference type="InterPro" id="IPR036397">
    <property type="entry name" value="RNaseH_sf"/>
</dbReference>
<feature type="compositionally biased region" description="Basic and acidic residues" evidence="2">
    <location>
        <begin position="652"/>
        <end position="664"/>
    </location>
</feature>
<dbReference type="SUPFAM" id="SSF46689">
    <property type="entry name" value="Homeodomain-like"/>
    <property type="match status" value="1"/>
</dbReference>
<feature type="compositionally biased region" description="Acidic residues" evidence="2">
    <location>
        <begin position="711"/>
        <end position="738"/>
    </location>
</feature>
<feature type="region of interest" description="Disordered" evidence="2">
    <location>
        <begin position="417"/>
        <end position="468"/>
    </location>
</feature>
<feature type="domain" description="HTH CENPB-type" evidence="3">
    <location>
        <begin position="62"/>
        <end position="127"/>
    </location>
</feature>
<accession>A0A8H7CHE6</accession>
<dbReference type="EMBL" id="JACAZH010000037">
    <property type="protein sequence ID" value="KAF7336431.1"/>
    <property type="molecule type" value="Genomic_DNA"/>
</dbReference>
<dbReference type="InterPro" id="IPR006600">
    <property type="entry name" value="HTH_CenpB_DNA-bd_dom"/>
</dbReference>
<feature type="compositionally biased region" description="Pro residues" evidence="2">
    <location>
        <begin position="453"/>
        <end position="465"/>
    </location>
</feature>
<dbReference type="PROSITE" id="PS51253">
    <property type="entry name" value="HTH_CENPB"/>
    <property type="match status" value="1"/>
</dbReference>
<dbReference type="InterPro" id="IPR050863">
    <property type="entry name" value="CenT-Element_Derived"/>
</dbReference>
<keyword evidence="5" id="KW-1185">Reference proteome</keyword>
<feature type="region of interest" description="Disordered" evidence="2">
    <location>
        <begin position="598"/>
        <end position="742"/>
    </location>
</feature>
<comment type="caution">
    <text evidence="4">The sequence shown here is derived from an EMBL/GenBank/DDBJ whole genome shotgun (WGS) entry which is preliminary data.</text>
</comment>
<dbReference type="Pfam" id="PF03184">
    <property type="entry name" value="DDE_1"/>
    <property type="match status" value="1"/>
</dbReference>
<dbReference type="Proteomes" id="UP000623467">
    <property type="component" value="Unassembled WGS sequence"/>
</dbReference>
<dbReference type="PANTHER" id="PTHR19303">
    <property type="entry name" value="TRANSPOSON"/>
    <property type="match status" value="1"/>
</dbReference>
<feature type="compositionally biased region" description="Low complexity" evidence="2">
    <location>
        <begin position="417"/>
        <end position="426"/>
    </location>
</feature>
<evidence type="ECO:0000313" key="5">
    <source>
        <dbReference type="Proteomes" id="UP000623467"/>
    </source>
</evidence>
<dbReference type="Pfam" id="PF03221">
    <property type="entry name" value="HTH_Tnp_Tc5"/>
    <property type="match status" value="1"/>
</dbReference>
<proteinExistence type="predicted"/>
<evidence type="ECO:0000259" key="3">
    <source>
        <dbReference type="PROSITE" id="PS51253"/>
    </source>
</evidence>
<dbReference type="AlphaFoldDB" id="A0A8H7CHE6"/>
<feature type="compositionally biased region" description="Basic and acidic residues" evidence="2">
    <location>
        <begin position="598"/>
        <end position="635"/>
    </location>
</feature>
<dbReference type="InterPro" id="IPR016197">
    <property type="entry name" value="Chromo-like_dom_sf"/>
</dbReference>
<dbReference type="PANTHER" id="PTHR19303:SF74">
    <property type="entry name" value="POGO TRANSPOSABLE ELEMENT WITH KRAB DOMAIN"/>
    <property type="match status" value="1"/>
</dbReference>
<dbReference type="CDD" id="cd00024">
    <property type="entry name" value="CD_CSD"/>
    <property type="match status" value="1"/>
</dbReference>
<keyword evidence="1" id="KW-0238">DNA-binding</keyword>